<dbReference type="Pfam" id="PF22486">
    <property type="entry name" value="MATH_2"/>
    <property type="match status" value="1"/>
</dbReference>
<dbReference type="CDD" id="cd18186">
    <property type="entry name" value="BTB_POZ_ZBTB_KLHL-like"/>
    <property type="match status" value="1"/>
</dbReference>
<evidence type="ECO:0000313" key="4">
    <source>
        <dbReference type="Proteomes" id="UP000887572"/>
    </source>
</evidence>
<evidence type="ECO:0000313" key="5">
    <source>
        <dbReference type="WBParaSite" id="Gr19_v10_g16893.t1"/>
    </source>
</evidence>
<keyword evidence="4" id="KW-1185">Reference proteome</keyword>
<dbReference type="SMART" id="SM00225">
    <property type="entry name" value="BTB"/>
    <property type="match status" value="1"/>
</dbReference>
<dbReference type="PROSITE" id="PS50144">
    <property type="entry name" value="MATH"/>
    <property type="match status" value="1"/>
</dbReference>
<evidence type="ECO:0000259" key="3">
    <source>
        <dbReference type="PROSITE" id="PS50144"/>
    </source>
</evidence>
<dbReference type="SUPFAM" id="SSF49599">
    <property type="entry name" value="TRAF domain-like"/>
    <property type="match status" value="1"/>
</dbReference>
<dbReference type="Proteomes" id="UP000887572">
    <property type="component" value="Unplaced"/>
</dbReference>
<dbReference type="PROSITE" id="PS50097">
    <property type="entry name" value="BTB"/>
    <property type="match status" value="1"/>
</dbReference>
<dbReference type="InterPro" id="IPR002083">
    <property type="entry name" value="MATH/TRAF_dom"/>
</dbReference>
<dbReference type="AlphaFoldDB" id="A0A914HEZ0"/>
<feature type="compositionally biased region" description="Polar residues" evidence="1">
    <location>
        <begin position="1"/>
        <end position="20"/>
    </location>
</feature>
<dbReference type="Gene3D" id="3.30.710.10">
    <property type="entry name" value="Potassium Channel Kv1.1, Chain A"/>
    <property type="match status" value="1"/>
</dbReference>
<dbReference type="InterPro" id="IPR008974">
    <property type="entry name" value="TRAF-like"/>
</dbReference>
<dbReference type="PANTHER" id="PTHR22744:SF14">
    <property type="entry name" value="BTB DOMAIN-CONTAINING PROTEIN-RELATED"/>
    <property type="match status" value="1"/>
</dbReference>
<organism evidence="4 5">
    <name type="scientific">Globodera rostochiensis</name>
    <name type="common">Golden nematode worm</name>
    <name type="synonym">Heterodera rostochiensis</name>
    <dbReference type="NCBI Taxonomy" id="31243"/>
    <lineage>
        <taxon>Eukaryota</taxon>
        <taxon>Metazoa</taxon>
        <taxon>Ecdysozoa</taxon>
        <taxon>Nematoda</taxon>
        <taxon>Chromadorea</taxon>
        <taxon>Rhabditida</taxon>
        <taxon>Tylenchina</taxon>
        <taxon>Tylenchomorpha</taxon>
        <taxon>Tylenchoidea</taxon>
        <taxon>Heteroderidae</taxon>
        <taxon>Heteroderinae</taxon>
        <taxon>Globodera</taxon>
    </lineage>
</organism>
<dbReference type="SMART" id="SM00061">
    <property type="entry name" value="MATH"/>
    <property type="match status" value="1"/>
</dbReference>
<sequence>MEPSKSQSSSTIGGDQQAKNNKYKRSGQIVFWMPKFKEFSEGHAPEKVFSAPVEYINGLPWRIKIKHFCDDYVGIFLKCDGDKTDFAWSCRAAVQFSIVSCKESAECLMKMGILDKFDIYTANRRSWGHKKFVKIEQLMDPENGLYDEEEDAVTFKAEVVAEEPIGMACARFEDDLLINGKIVYVDKNLLAFHSKYFRTLFFGANAEESPNIQIDELSDAVTFFERLICTMYPYNVELDDECVEAVLLLANRFLLNSVVCQCVAFLLKKSKKLAICKFRLARQCGIIGMKNKILEEMTKEDFLIAGAKNFFNIYSEIAKMGAEAIEELRERHEELFGTE</sequence>
<protein>
    <submittedName>
        <fullName evidence="5">BTB domain-containing protein</fullName>
    </submittedName>
</protein>
<dbReference type="InterPro" id="IPR011333">
    <property type="entry name" value="SKP1/BTB/POZ_sf"/>
</dbReference>
<feature type="domain" description="MATH" evidence="3">
    <location>
        <begin position="26"/>
        <end position="159"/>
    </location>
</feature>
<feature type="domain" description="BTB" evidence="2">
    <location>
        <begin position="172"/>
        <end position="240"/>
    </location>
</feature>
<proteinExistence type="predicted"/>
<feature type="region of interest" description="Disordered" evidence="1">
    <location>
        <begin position="1"/>
        <end position="21"/>
    </location>
</feature>
<evidence type="ECO:0000259" key="2">
    <source>
        <dbReference type="PROSITE" id="PS50097"/>
    </source>
</evidence>
<accession>A0A914HEZ0</accession>
<dbReference type="WBParaSite" id="Gr19_v10_g16893.t1">
    <property type="protein sequence ID" value="Gr19_v10_g16893.t1"/>
    <property type="gene ID" value="Gr19_v10_g16893"/>
</dbReference>
<dbReference type="PANTHER" id="PTHR22744">
    <property type="entry name" value="HELIX LOOP HELIX PROTEIN 21-RELATED"/>
    <property type="match status" value="1"/>
</dbReference>
<reference evidence="5" key="1">
    <citation type="submission" date="2022-11" db="UniProtKB">
        <authorList>
            <consortium name="WormBaseParasite"/>
        </authorList>
    </citation>
    <scope>IDENTIFICATION</scope>
</reference>
<dbReference type="SUPFAM" id="SSF54695">
    <property type="entry name" value="POZ domain"/>
    <property type="match status" value="1"/>
</dbReference>
<dbReference type="Gene3D" id="2.60.210.10">
    <property type="entry name" value="Apoptosis, Tumor Necrosis Factor Receptor Associated Protein 2, Chain A"/>
    <property type="match status" value="1"/>
</dbReference>
<dbReference type="CDD" id="cd00121">
    <property type="entry name" value="MATH"/>
    <property type="match status" value="1"/>
</dbReference>
<evidence type="ECO:0000256" key="1">
    <source>
        <dbReference type="SAM" id="MobiDB-lite"/>
    </source>
</evidence>
<dbReference type="Pfam" id="PF00651">
    <property type="entry name" value="BTB"/>
    <property type="match status" value="1"/>
</dbReference>
<dbReference type="InterPro" id="IPR000210">
    <property type="entry name" value="BTB/POZ_dom"/>
</dbReference>
<name>A0A914HEZ0_GLORO</name>